<evidence type="ECO:0000256" key="4">
    <source>
        <dbReference type="ARBA" id="ARBA00023136"/>
    </source>
</evidence>
<accession>A0ABT5K8N2</accession>
<dbReference type="Proteomes" id="UP001221189">
    <property type="component" value="Unassembled WGS sequence"/>
</dbReference>
<feature type="transmembrane region" description="Helical" evidence="5">
    <location>
        <begin position="18"/>
        <end position="35"/>
    </location>
</feature>
<keyword evidence="2 5" id="KW-0812">Transmembrane</keyword>
<feature type="domain" description="Fatty acid hydroxylase" evidence="6">
    <location>
        <begin position="103"/>
        <end position="241"/>
    </location>
</feature>
<gene>
    <name evidence="7" type="ORF">PRZ03_01885</name>
</gene>
<protein>
    <submittedName>
        <fullName evidence="7">Sterol desaturase family protein</fullName>
    </submittedName>
</protein>
<dbReference type="InterPro" id="IPR006694">
    <property type="entry name" value="Fatty_acid_hydroxylase"/>
</dbReference>
<organism evidence="7 8">
    <name type="scientific">Roseateles albus</name>
    <dbReference type="NCBI Taxonomy" id="2987525"/>
    <lineage>
        <taxon>Bacteria</taxon>
        <taxon>Pseudomonadati</taxon>
        <taxon>Pseudomonadota</taxon>
        <taxon>Betaproteobacteria</taxon>
        <taxon>Burkholderiales</taxon>
        <taxon>Sphaerotilaceae</taxon>
        <taxon>Roseateles</taxon>
    </lineage>
</organism>
<name>A0ABT5K8N2_9BURK</name>
<dbReference type="PANTHER" id="PTHR11863">
    <property type="entry name" value="STEROL DESATURASE"/>
    <property type="match status" value="1"/>
</dbReference>
<evidence type="ECO:0000256" key="3">
    <source>
        <dbReference type="ARBA" id="ARBA00022989"/>
    </source>
</evidence>
<comment type="caution">
    <text evidence="7">The sequence shown here is derived from an EMBL/GenBank/DDBJ whole genome shotgun (WGS) entry which is preliminary data.</text>
</comment>
<evidence type="ECO:0000256" key="2">
    <source>
        <dbReference type="ARBA" id="ARBA00022692"/>
    </source>
</evidence>
<keyword evidence="8" id="KW-1185">Reference proteome</keyword>
<evidence type="ECO:0000259" key="6">
    <source>
        <dbReference type="Pfam" id="PF04116"/>
    </source>
</evidence>
<comment type="subcellular location">
    <subcellularLocation>
        <location evidence="1">Membrane</location>
    </subcellularLocation>
</comment>
<keyword evidence="4 5" id="KW-0472">Membrane</keyword>
<evidence type="ECO:0000256" key="5">
    <source>
        <dbReference type="SAM" id="Phobius"/>
    </source>
</evidence>
<dbReference type="EMBL" id="JAQQXT010000001">
    <property type="protein sequence ID" value="MDC8770304.1"/>
    <property type="molecule type" value="Genomic_DNA"/>
</dbReference>
<dbReference type="InterPro" id="IPR050307">
    <property type="entry name" value="Sterol_Desaturase_Related"/>
</dbReference>
<evidence type="ECO:0000256" key="1">
    <source>
        <dbReference type="ARBA" id="ARBA00004370"/>
    </source>
</evidence>
<sequence length="285" mass="32380">MNQAQYWVNLLSQLGTDAFRLCLWLLLLSAVFVPLEFYLSRRPATEKRARIEPFDFLYFFINGLLPSLLLTAPLALLAVLARQLVPEALPQVVATLSLWLRLLLVLLVSEVGFYWGHRFSHKVPFLWRFHAVHHAPKGLNFLVNLHAHPLDLCFNRLCGFIPLYLLGLIGPSAGGTVTPIALIVFSTFWSHFVHADVRWRLGPLEQLISSPAFHHWHHNRDERPDCNFASLLPWMDRLFGTHYLPKHWPTAYGITADHPAGLWQQLAEPLKPAARPSGPSATSQA</sequence>
<feature type="transmembrane region" description="Helical" evidence="5">
    <location>
        <begin position="56"/>
        <end position="80"/>
    </location>
</feature>
<dbReference type="RefSeq" id="WP_273598766.1">
    <property type="nucleotide sequence ID" value="NZ_JAQQXT010000001.1"/>
</dbReference>
<evidence type="ECO:0000313" key="8">
    <source>
        <dbReference type="Proteomes" id="UP001221189"/>
    </source>
</evidence>
<dbReference type="Pfam" id="PF04116">
    <property type="entry name" value="FA_hydroxylase"/>
    <property type="match status" value="1"/>
</dbReference>
<reference evidence="7 8" key="1">
    <citation type="submission" date="2022-10" db="EMBL/GenBank/DDBJ databases">
        <title>Paucibacter sp. hw1 Genome sequencing.</title>
        <authorList>
            <person name="Park S."/>
        </authorList>
    </citation>
    <scope>NUCLEOTIDE SEQUENCE [LARGE SCALE GENOMIC DNA]</scope>
    <source>
        <strain evidence="8">hw1</strain>
    </source>
</reference>
<proteinExistence type="predicted"/>
<keyword evidence="3 5" id="KW-1133">Transmembrane helix</keyword>
<feature type="transmembrane region" description="Helical" evidence="5">
    <location>
        <begin position="92"/>
        <end position="115"/>
    </location>
</feature>
<evidence type="ECO:0000313" key="7">
    <source>
        <dbReference type="EMBL" id="MDC8770304.1"/>
    </source>
</evidence>